<keyword evidence="13" id="KW-0472">Membrane</keyword>
<sequence>MNHQPIHIPESFLTKWQDTINVMANLFEVPAGLMMRVLPEQIEVLLSSETAGNPYEHSEKANLNTGLYCETVMASRSLLHIPNALENEQWKDNPDIALNMISYLGVPLLWSEQEVFGTICVLDSKTRVYQKKYCDLLWEVKKSIEADFKIIQQQEKLDAFNKELILINQGLLIAKQAADAANQSKSDFLANMSHEIRTPINAIMGMSYLALKTELNPRQSDYIRKIQSSGQHLLGIINDILDFSKIEAGKLAVENVEFELEKVLDNVANHMGEQAASKGLELIFNVDKNIPLNLFGDPLRLGQILLNFVSNAVKFTAHGQIEMTIRLQEESRQDIVIYCAVQDSGIGLSHEQISRLFQSFSQADTSTTRKFGGTGLGLAISKKLVELMGGTIGVESEPSKGSCFWFTLPLGKSTAATQPLLLNSHFQNKRVLVVDDHQNARDVLTTQLNHMQLRADSVASGKAAITAIKQADKQNEPYEIIFLDWEMPSMNGIETAQKIKAQTLQSMPAFILVSASDQDDAIKASDANITFHTLNKPINASQLFNSVLSALGGKPESDPSARSKHHFTPQLKRIQGARVLLVEDNHINQEVAREFLQSEGLLVDIAENGLLAIEQLQAAHYNIVLMDMQMPVMDGLEASREIRKLNEFQHLPIVAMTANAMQGDRERCLAAGMNDHITKPIEPEALWKMLIKWIKPEEITASSPPIYSAQPSDEAKLPKGIEGLDINLGLKYVLDKKPLYLAVLGKFVAEQKYTIPNIRHALENLDWPTAERLAHTLRSVAGLIGAVSLQKQSETLESALHQGQRQQALDPLLDALAAPLDALIAQLEQKLPNLQSKFNTIIDPQKLSEITQQLYKLLANGDSEAISILETHASLLHTAFPLHFKIINESIQAFNFDLALATLKQAAKGTESSPPLGPILST</sequence>
<dbReference type="Gene3D" id="3.30.450.40">
    <property type="match status" value="1"/>
</dbReference>
<protein>
    <recommendedName>
        <fullName evidence="3">histidine kinase</fullName>
        <ecNumber evidence="3">2.7.13.3</ecNumber>
    </recommendedName>
</protein>
<keyword evidence="20" id="KW-1185">Reference proteome</keyword>
<dbReference type="EC" id="2.7.13.3" evidence="3"/>
<keyword evidence="12" id="KW-0902">Two-component regulatory system</keyword>
<dbReference type="InterPro" id="IPR008207">
    <property type="entry name" value="Sig_transdc_His_kin_Hpt_dom"/>
</dbReference>
<evidence type="ECO:0000256" key="12">
    <source>
        <dbReference type="ARBA" id="ARBA00023012"/>
    </source>
</evidence>
<evidence type="ECO:0000256" key="4">
    <source>
        <dbReference type="ARBA" id="ARBA00022475"/>
    </source>
</evidence>
<dbReference type="SUPFAM" id="SSF52172">
    <property type="entry name" value="CheY-like"/>
    <property type="match status" value="2"/>
</dbReference>
<dbReference type="InterPro" id="IPR036641">
    <property type="entry name" value="HPT_dom_sf"/>
</dbReference>
<dbReference type="InterPro" id="IPR036097">
    <property type="entry name" value="HisK_dim/P_sf"/>
</dbReference>
<dbReference type="InterPro" id="IPR003594">
    <property type="entry name" value="HATPase_dom"/>
</dbReference>
<keyword evidence="8" id="KW-0547">Nucleotide-binding</keyword>
<dbReference type="CDD" id="cd00082">
    <property type="entry name" value="HisKA"/>
    <property type="match status" value="1"/>
</dbReference>
<dbReference type="InterPro" id="IPR003018">
    <property type="entry name" value="GAF"/>
</dbReference>
<dbReference type="PANTHER" id="PTHR45339">
    <property type="entry name" value="HYBRID SIGNAL TRANSDUCTION HISTIDINE KINASE J"/>
    <property type="match status" value="1"/>
</dbReference>
<keyword evidence="5 15" id="KW-0597">Phosphoprotein</keyword>
<evidence type="ECO:0000259" key="16">
    <source>
        <dbReference type="PROSITE" id="PS50109"/>
    </source>
</evidence>
<dbReference type="InterPro" id="IPR036890">
    <property type="entry name" value="HATPase_C_sf"/>
</dbReference>
<dbReference type="Gene3D" id="3.30.565.10">
    <property type="entry name" value="Histidine kinase-like ATPase, C-terminal domain"/>
    <property type="match status" value="1"/>
</dbReference>
<dbReference type="Pfam" id="PF01627">
    <property type="entry name" value="Hpt"/>
    <property type="match status" value="1"/>
</dbReference>
<dbReference type="InterPro" id="IPR005467">
    <property type="entry name" value="His_kinase_dom"/>
</dbReference>
<evidence type="ECO:0000256" key="6">
    <source>
        <dbReference type="ARBA" id="ARBA00022679"/>
    </source>
</evidence>
<dbReference type="SMART" id="SM00388">
    <property type="entry name" value="HisKA"/>
    <property type="match status" value="1"/>
</dbReference>
<feature type="modified residue" description="4-aspartylphosphate" evidence="15">
    <location>
        <position position="627"/>
    </location>
</feature>
<dbReference type="SMART" id="SM00448">
    <property type="entry name" value="REC"/>
    <property type="match status" value="2"/>
</dbReference>
<dbReference type="SUPFAM" id="SSF47226">
    <property type="entry name" value="Histidine-containing phosphotransfer domain, HPT domain"/>
    <property type="match status" value="1"/>
</dbReference>
<feature type="modified residue" description="4-aspartylphosphate" evidence="15">
    <location>
        <position position="484"/>
    </location>
</feature>
<dbReference type="InterPro" id="IPR011006">
    <property type="entry name" value="CheY-like_superfamily"/>
</dbReference>
<keyword evidence="9" id="KW-0418">Kinase</keyword>
<dbReference type="Gene3D" id="3.40.50.2300">
    <property type="match status" value="2"/>
</dbReference>
<evidence type="ECO:0000256" key="7">
    <source>
        <dbReference type="ARBA" id="ARBA00022692"/>
    </source>
</evidence>
<evidence type="ECO:0000259" key="18">
    <source>
        <dbReference type="PROSITE" id="PS50894"/>
    </source>
</evidence>
<name>A0ABW2QXW1_9NEIS</name>
<evidence type="ECO:0000313" key="20">
    <source>
        <dbReference type="Proteomes" id="UP001596473"/>
    </source>
</evidence>
<keyword evidence="7" id="KW-0812">Transmembrane</keyword>
<evidence type="ECO:0000256" key="14">
    <source>
        <dbReference type="PROSITE-ProRule" id="PRU00110"/>
    </source>
</evidence>
<dbReference type="InterPro" id="IPR001789">
    <property type="entry name" value="Sig_transdc_resp-reg_receiver"/>
</dbReference>
<dbReference type="Pfam" id="PF02518">
    <property type="entry name" value="HATPase_c"/>
    <property type="match status" value="1"/>
</dbReference>
<dbReference type="PRINTS" id="PR00344">
    <property type="entry name" value="BCTRLSENSOR"/>
</dbReference>
<dbReference type="CDD" id="cd16922">
    <property type="entry name" value="HATPase_EvgS-ArcB-TorS-like"/>
    <property type="match status" value="1"/>
</dbReference>
<reference evidence="20" key="1">
    <citation type="journal article" date="2019" name="Int. J. Syst. Evol. Microbiol.">
        <title>The Global Catalogue of Microorganisms (GCM) 10K type strain sequencing project: providing services to taxonomists for standard genome sequencing and annotation.</title>
        <authorList>
            <consortium name="The Broad Institute Genomics Platform"/>
            <consortium name="The Broad Institute Genome Sequencing Center for Infectious Disease"/>
            <person name="Wu L."/>
            <person name="Ma J."/>
        </authorList>
    </citation>
    <scope>NUCLEOTIDE SEQUENCE [LARGE SCALE GENOMIC DNA]</scope>
    <source>
        <strain evidence="20">CCUG 62945</strain>
    </source>
</reference>
<dbReference type="PROSITE" id="PS50110">
    <property type="entry name" value="RESPONSE_REGULATORY"/>
    <property type="match status" value="2"/>
</dbReference>
<dbReference type="InterPro" id="IPR029016">
    <property type="entry name" value="GAF-like_dom_sf"/>
</dbReference>
<proteinExistence type="predicted"/>
<dbReference type="Proteomes" id="UP001596473">
    <property type="component" value="Unassembled WGS sequence"/>
</dbReference>
<dbReference type="CDD" id="cd17546">
    <property type="entry name" value="REC_hyHK_CKI1_RcsC-like"/>
    <property type="match status" value="2"/>
</dbReference>
<dbReference type="PROSITE" id="PS50109">
    <property type="entry name" value="HIS_KIN"/>
    <property type="match status" value="1"/>
</dbReference>
<feature type="modified residue" description="Phosphohistidine" evidence="14">
    <location>
        <position position="775"/>
    </location>
</feature>
<keyword evidence="10" id="KW-0067">ATP-binding</keyword>
<feature type="domain" description="HPt" evidence="18">
    <location>
        <begin position="736"/>
        <end position="830"/>
    </location>
</feature>
<evidence type="ECO:0000256" key="5">
    <source>
        <dbReference type="ARBA" id="ARBA00022553"/>
    </source>
</evidence>
<dbReference type="Pfam" id="PF01590">
    <property type="entry name" value="GAF"/>
    <property type="match status" value="1"/>
</dbReference>
<dbReference type="PANTHER" id="PTHR45339:SF1">
    <property type="entry name" value="HYBRID SIGNAL TRANSDUCTION HISTIDINE KINASE J"/>
    <property type="match status" value="1"/>
</dbReference>
<dbReference type="SMART" id="SM00387">
    <property type="entry name" value="HATPase_c"/>
    <property type="match status" value="1"/>
</dbReference>
<feature type="domain" description="Histidine kinase" evidence="16">
    <location>
        <begin position="191"/>
        <end position="412"/>
    </location>
</feature>
<evidence type="ECO:0000256" key="1">
    <source>
        <dbReference type="ARBA" id="ARBA00000085"/>
    </source>
</evidence>
<accession>A0ABW2QXW1</accession>
<evidence type="ECO:0000259" key="17">
    <source>
        <dbReference type="PROSITE" id="PS50110"/>
    </source>
</evidence>
<evidence type="ECO:0000256" key="2">
    <source>
        <dbReference type="ARBA" id="ARBA00004651"/>
    </source>
</evidence>
<dbReference type="Gene3D" id="1.10.287.130">
    <property type="match status" value="1"/>
</dbReference>
<evidence type="ECO:0000313" key="19">
    <source>
        <dbReference type="EMBL" id="MFC7420385.1"/>
    </source>
</evidence>
<dbReference type="InterPro" id="IPR004358">
    <property type="entry name" value="Sig_transdc_His_kin-like_C"/>
</dbReference>
<dbReference type="Pfam" id="PF00512">
    <property type="entry name" value="HisKA"/>
    <property type="match status" value="1"/>
</dbReference>
<dbReference type="Gene3D" id="1.20.120.160">
    <property type="entry name" value="HPT domain"/>
    <property type="match status" value="1"/>
</dbReference>
<dbReference type="SUPFAM" id="SSF55874">
    <property type="entry name" value="ATPase domain of HSP90 chaperone/DNA topoisomerase II/histidine kinase"/>
    <property type="match status" value="1"/>
</dbReference>
<evidence type="ECO:0000256" key="9">
    <source>
        <dbReference type="ARBA" id="ARBA00022777"/>
    </source>
</evidence>
<evidence type="ECO:0000256" key="3">
    <source>
        <dbReference type="ARBA" id="ARBA00012438"/>
    </source>
</evidence>
<comment type="caution">
    <text evidence="19">The sequence shown here is derived from an EMBL/GenBank/DDBJ whole genome shotgun (WGS) entry which is preliminary data.</text>
</comment>
<dbReference type="SMART" id="SM00073">
    <property type="entry name" value="HPT"/>
    <property type="match status" value="1"/>
</dbReference>
<keyword evidence="6" id="KW-0808">Transferase</keyword>
<dbReference type="SUPFAM" id="SSF55781">
    <property type="entry name" value="GAF domain-like"/>
    <property type="match status" value="1"/>
</dbReference>
<comment type="catalytic activity">
    <reaction evidence="1">
        <text>ATP + protein L-histidine = ADP + protein N-phospho-L-histidine.</text>
        <dbReference type="EC" id="2.7.13.3"/>
    </reaction>
</comment>
<dbReference type="Pfam" id="PF00072">
    <property type="entry name" value="Response_reg"/>
    <property type="match status" value="2"/>
</dbReference>
<dbReference type="PROSITE" id="PS50894">
    <property type="entry name" value="HPT"/>
    <property type="match status" value="1"/>
</dbReference>
<evidence type="ECO:0000256" key="13">
    <source>
        <dbReference type="ARBA" id="ARBA00023136"/>
    </source>
</evidence>
<dbReference type="EMBL" id="JBHTBQ010000018">
    <property type="protein sequence ID" value="MFC7420385.1"/>
    <property type="molecule type" value="Genomic_DNA"/>
</dbReference>
<feature type="domain" description="Response regulatory" evidence="17">
    <location>
        <begin position="430"/>
        <end position="551"/>
    </location>
</feature>
<evidence type="ECO:0000256" key="8">
    <source>
        <dbReference type="ARBA" id="ARBA00022741"/>
    </source>
</evidence>
<evidence type="ECO:0000256" key="10">
    <source>
        <dbReference type="ARBA" id="ARBA00022840"/>
    </source>
</evidence>
<gene>
    <name evidence="19" type="ORF">ACFQNF_10935</name>
</gene>
<comment type="subcellular location">
    <subcellularLocation>
        <location evidence="2">Cell membrane</location>
        <topology evidence="2">Multi-pass membrane protein</topology>
    </subcellularLocation>
</comment>
<keyword evidence="4" id="KW-1003">Cell membrane</keyword>
<evidence type="ECO:0000256" key="11">
    <source>
        <dbReference type="ARBA" id="ARBA00022989"/>
    </source>
</evidence>
<dbReference type="RefSeq" id="WP_380188008.1">
    <property type="nucleotide sequence ID" value="NZ_JBHTBQ010000018.1"/>
</dbReference>
<dbReference type="SUPFAM" id="SSF47384">
    <property type="entry name" value="Homodimeric domain of signal transducing histidine kinase"/>
    <property type="match status" value="1"/>
</dbReference>
<feature type="domain" description="Response regulatory" evidence="17">
    <location>
        <begin position="578"/>
        <end position="694"/>
    </location>
</feature>
<evidence type="ECO:0000256" key="15">
    <source>
        <dbReference type="PROSITE-ProRule" id="PRU00169"/>
    </source>
</evidence>
<organism evidence="19 20">
    <name type="scientific">Iodobacter arcticus</name>
    <dbReference type="NCBI Taxonomy" id="590593"/>
    <lineage>
        <taxon>Bacteria</taxon>
        <taxon>Pseudomonadati</taxon>
        <taxon>Pseudomonadota</taxon>
        <taxon>Betaproteobacteria</taxon>
        <taxon>Neisseriales</taxon>
        <taxon>Chitinibacteraceae</taxon>
        <taxon>Iodobacter</taxon>
    </lineage>
</organism>
<dbReference type="InterPro" id="IPR003661">
    <property type="entry name" value="HisK_dim/P_dom"/>
</dbReference>
<keyword evidence="11" id="KW-1133">Transmembrane helix</keyword>